<proteinExistence type="predicted"/>
<evidence type="ECO:0000313" key="1">
    <source>
        <dbReference type="EMBL" id="GBP91493.1"/>
    </source>
</evidence>
<comment type="caution">
    <text evidence="1">The sequence shown here is derived from an EMBL/GenBank/DDBJ whole genome shotgun (WGS) entry which is preliminary data.</text>
</comment>
<sequence>MSVQLSYNSPAIAVARLASNRIGSLDATHYGPSPALMRPPGVNVESLPYVIGVTLSNYRSGPARKGLRSNKVQPEIKDDSEFNFEVNSNHHCSILVSGASQRDVAPPYITSDALRPPVIRFFAVRSTGVFRPCVVLTALKTQQAIGPVPSQLTQMRAQRFYVYANCERSLRTARAAITKVRRVISIFDVQEGKTPASL</sequence>
<name>A0A4C1ZXC2_EUMVA</name>
<evidence type="ECO:0000313" key="2">
    <source>
        <dbReference type="Proteomes" id="UP000299102"/>
    </source>
</evidence>
<dbReference type="Proteomes" id="UP000299102">
    <property type="component" value="Unassembled WGS sequence"/>
</dbReference>
<dbReference type="EMBL" id="BGZK01002175">
    <property type="protein sequence ID" value="GBP91493.1"/>
    <property type="molecule type" value="Genomic_DNA"/>
</dbReference>
<dbReference type="AlphaFoldDB" id="A0A4C1ZXC2"/>
<gene>
    <name evidence="1" type="ORF">EVAR_62293_1</name>
</gene>
<organism evidence="1 2">
    <name type="scientific">Eumeta variegata</name>
    <name type="common">Bagworm moth</name>
    <name type="synonym">Eumeta japonica</name>
    <dbReference type="NCBI Taxonomy" id="151549"/>
    <lineage>
        <taxon>Eukaryota</taxon>
        <taxon>Metazoa</taxon>
        <taxon>Ecdysozoa</taxon>
        <taxon>Arthropoda</taxon>
        <taxon>Hexapoda</taxon>
        <taxon>Insecta</taxon>
        <taxon>Pterygota</taxon>
        <taxon>Neoptera</taxon>
        <taxon>Endopterygota</taxon>
        <taxon>Lepidoptera</taxon>
        <taxon>Glossata</taxon>
        <taxon>Ditrysia</taxon>
        <taxon>Tineoidea</taxon>
        <taxon>Psychidae</taxon>
        <taxon>Oiketicinae</taxon>
        <taxon>Eumeta</taxon>
    </lineage>
</organism>
<protein>
    <submittedName>
        <fullName evidence="1">Uncharacterized protein</fullName>
    </submittedName>
</protein>
<accession>A0A4C1ZXC2</accession>
<keyword evidence="2" id="KW-1185">Reference proteome</keyword>
<reference evidence="1 2" key="1">
    <citation type="journal article" date="2019" name="Commun. Biol.">
        <title>The bagworm genome reveals a unique fibroin gene that provides high tensile strength.</title>
        <authorList>
            <person name="Kono N."/>
            <person name="Nakamura H."/>
            <person name="Ohtoshi R."/>
            <person name="Tomita M."/>
            <person name="Numata K."/>
            <person name="Arakawa K."/>
        </authorList>
    </citation>
    <scope>NUCLEOTIDE SEQUENCE [LARGE SCALE GENOMIC DNA]</scope>
</reference>